<name>A0ABY7M135_STRAY</name>
<dbReference type="Proteomes" id="UP001212085">
    <property type="component" value="Chromosome"/>
</dbReference>
<accession>A0ABY7M135</accession>
<dbReference type="EMBL" id="CP114883">
    <property type="protein sequence ID" value="WBB07157.1"/>
    <property type="molecule type" value="Genomic_DNA"/>
</dbReference>
<reference evidence="1 2" key="1">
    <citation type="submission" date="2022-12" db="EMBL/GenBank/DDBJ databases">
        <title>Streptococcus alactolyticus LGM, complete genome.</title>
        <authorList>
            <person name="Liu Z."/>
            <person name="Mu C."/>
            <person name="Zhu W."/>
        </authorList>
    </citation>
    <scope>NUCLEOTIDE SEQUENCE [LARGE SCALE GENOMIC DNA]</scope>
    <source>
        <strain evidence="1 2">LGM</strain>
    </source>
</reference>
<keyword evidence="2" id="KW-1185">Reference proteome</keyword>
<sequence>MYYRTKTNSKGVTRYEVVDKYNLDSKIIEFSLDDFRDKLGLKSTYTPRHITANIIPKLKKDLSKYYKSFDISYLREGKQKIVGYRLTW</sequence>
<dbReference type="Gene3D" id="1.10.10.10">
    <property type="entry name" value="Winged helix-like DNA-binding domain superfamily/Winged helix DNA-binding domain"/>
    <property type="match status" value="1"/>
</dbReference>
<gene>
    <name evidence="1" type="ORF">O6R09_04435</name>
</gene>
<evidence type="ECO:0000313" key="2">
    <source>
        <dbReference type="Proteomes" id="UP001212085"/>
    </source>
</evidence>
<evidence type="ECO:0000313" key="1">
    <source>
        <dbReference type="EMBL" id="WBB07157.1"/>
    </source>
</evidence>
<dbReference type="Pfam" id="PF21205">
    <property type="entry name" value="Rep3_C"/>
    <property type="match status" value="1"/>
</dbReference>
<protein>
    <submittedName>
        <fullName evidence="1">Uncharacterized protein</fullName>
    </submittedName>
</protein>
<organism evidence="1 2">
    <name type="scientific">Streptococcus alactolyticus</name>
    <dbReference type="NCBI Taxonomy" id="29389"/>
    <lineage>
        <taxon>Bacteria</taxon>
        <taxon>Bacillati</taxon>
        <taxon>Bacillota</taxon>
        <taxon>Bacilli</taxon>
        <taxon>Lactobacillales</taxon>
        <taxon>Streptococcaceae</taxon>
        <taxon>Streptococcus</taxon>
    </lineage>
</organism>
<proteinExistence type="predicted"/>
<dbReference type="InterPro" id="IPR036388">
    <property type="entry name" value="WH-like_DNA-bd_sf"/>
</dbReference>